<gene>
    <name evidence="6" type="ORF">A2164_02740</name>
</gene>
<organism evidence="6 7">
    <name type="scientific">Candidatus Curtissbacteria bacterium RBG_13_35_7</name>
    <dbReference type="NCBI Taxonomy" id="1797705"/>
    <lineage>
        <taxon>Bacteria</taxon>
        <taxon>Candidatus Curtissiibacteriota</taxon>
    </lineage>
</organism>
<dbReference type="SUPFAM" id="SSF81799">
    <property type="entry name" value="Putative methyltransferase TM0872, insert domain"/>
    <property type="match status" value="1"/>
</dbReference>
<dbReference type="EMBL" id="MFAT01000020">
    <property type="protein sequence ID" value="OGD86692.1"/>
    <property type="molecule type" value="Genomic_DNA"/>
</dbReference>
<dbReference type="PANTHER" id="PTHR11265:SF0">
    <property type="entry name" value="12S RRNA N4-METHYLCYTIDINE METHYLTRANSFERASE"/>
    <property type="match status" value="1"/>
</dbReference>
<evidence type="ECO:0000256" key="4">
    <source>
        <dbReference type="ARBA" id="ARBA00022679"/>
    </source>
</evidence>
<keyword evidence="4 6" id="KW-0808">Transferase</keyword>
<sequence length="264" mass="29873">MSYYHKSVLAKEAIDFLNVNKNQLYIDATAGGGGHTKEIVKRGGQVLALDRDPASIGYLKSLNLKNTILKEANFSHIYNIAHKFGFKKVSGIIFDLGLSSAQIEDTNRGFSFLLNSPLDMRMDPNISLSAFEIINHFEKRRLNEIFHKFGQEKFSWPIADAICSARKIKPVRSTGELSKIVNEVYQKHKVRSKTNPATKVFQALRIVVNSELLNLKEALPQTTELLEKNGRLVIISFHSLEDAIVKRFFKEQEKLLTLTKKPIG</sequence>
<dbReference type="GO" id="GO:0070475">
    <property type="term" value="P:rRNA base methylation"/>
    <property type="evidence" value="ECO:0007669"/>
    <property type="project" value="TreeGrafter"/>
</dbReference>
<dbReference type="PANTHER" id="PTHR11265">
    <property type="entry name" value="S-ADENOSYL-METHYLTRANSFERASE MRAW"/>
    <property type="match status" value="1"/>
</dbReference>
<dbReference type="InterPro" id="IPR029063">
    <property type="entry name" value="SAM-dependent_MTases_sf"/>
</dbReference>
<dbReference type="HAMAP" id="MF_01007">
    <property type="entry name" value="16SrRNA_methyltr_H"/>
    <property type="match status" value="1"/>
</dbReference>
<proteinExistence type="inferred from homology"/>
<evidence type="ECO:0000256" key="5">
    <source>
        <dbReference type="ARBA" id="ARBA00022691"/>
    </source>
</evidence>
<dbReference type="InterPro" id="IPR002903">
    <property type="entry name" value="RsmH"/>
</dbReference>
<comment type="caution">
    <text evidence="6">The sequence shown here is derived from an EMBL/GenBank/DDBJ whole genome shotgun (WGS) entry which is preliminary data.</text>
</comment>
<name>A0A1F5G4A0_9BACT</name>
<keyword evidence="2" id="KW-0698">rRNA processing</keyword>
<dbReference type="Gene3D" id="3.40.50.150">
    <property type="entry name" value="Vaccinia Virus protein VP39"/>
    <property type="match status" value="1"/>
</dbReference>
<evidence type="ECO:0000313" key="7">
    <source>
        <dbReference type="Proteomes" id="UP000176317"/>
    </source>
</evidence>
<evidence type="ECO:0000256" key="3">
    <source>
        <dbReference type="ARBA" id="ARBA00022603"/>
    </source>
</evidence>
<evidence type="ECO:0000313" key="6">
    <source>
        <dbReference type="EMBL" id="OGD86692.1"/>
    </source>
</evidence>
<keyword evidence="5" id="KW-0949">S-adenosyl-L-methionine</keyword>
<accession>A0A1F5G4A0</accession>
<protein>
    <submittedName>
        <fullName evidence="6">16S rRNA (Cytosine(1402)-N(4))-methyltransferase</fullName>
    </submittedName>
</protein>
<reference evidence="6 7" key="1">
    <citation type="journal article" date="2016" name="Nat. Commun.">
        <title>Thousands of microbial genomes shed light on interconnected biogeochemical processes in an aquifer system.</title>
        <authorList>
            <person name="Anantharaman K."/>
            <person name="Brown C.T."/>
            <person name="Hug L.A."/>
            <person name="Sharon I."/>
            <person name="Castelle C.J."/>
            <person name="Probst A.J."/>
            <person name="Thomas B.C."/>
            <person name="Singh A."/>
            <person name="Wilkins M.J."/>
            <person name="Karaoz U."/>
            <person name="Brodie E.L."/>
            <person name="Williams K.H."/>
            <person name="Hubbard S.S."/>
            <person name="Banfield J.F."/>
        </authorList>
    </citation>
    <scope>NUCLEOTIDE SEQUENCE [LARGE SCALE GENOMIC DNA]</scope>
</reference>
<dbReference type="Gene3D" id="1.10.150.170">
    <property type="entry name" value="Putative methyltransferase TM0872, insert domain"/>
    <property type="match status" value="1"/>
</dbReference>
<evidence type="ECO:0000256" key="1">
    <source>
        <dbReference type="ARBA" id="ARBA00010396"/>
    </source>
</evidence>
<feature type="non-terminal residue" evidence="6">
    <location>
        <position position="264"/>
    </location>
</feature>
<dbReference type="SUPFAM" id="SSF53335">
    <property type="entry name" value="S-adenosyl-L-methionine-dependent methyltransferases"/>
    <property type="match status" value="1"/>
</dbReference>
<dbReference type="GO" id="GO:0071424">
    <property type="term" value="F:rRNA (cytosine-N4-)-methyltransferase activity"/>
    <property type="evidence" value="ECO:0007669"/>
    <property type="project" value="TreeGrafter"/>
</dbReference>
<dbReference type="Proteomes" id="UP000176317">
    <property type="component" value="Unassembled WGS sequence"/>
</dbReference>
<comment type="similarity">
    <text evidence="1">Belongs to the methyltransferase superfamily. RsmH family.</text>
</comment>
<dbReference type="Pfam" id="PF01795">
    <property type="entry name" value="Methyltransf_5"/>
    <property type="match status" value="1"/>
</dbReference>
<dbReference type="NCBIfam" id="TIGR00006">
    <property type="entry name" value="16S rRNA (cytosine(1402)-N(4))-methyltransferase RsmH"/>
    <property type="match status" value="1"/>
</dbReference>
<keyword evidence="3 6" id="KW-0489">Methyltransferase</keyword>
<evidence type="ECO:0000256" key="2">
    <source>
        <dbReference type="ARBA" id="ARBA00022552"/>
    </source>
</evidence>
<dbReference type="InterPro" id="IPR023397">
    <property type="entry name" value="SAM-dep_MeTrfase_MraW_recog"/>
</dbReference>
<dbReference type="AlphaFoldDB" id="A0A1F5G4A0"/>
<dbReference type="PIRSF" id="PIRSF004486">
    <property type="entry name" value="MraW"/>
    <property type="match status" value="1"/>
</dbReference>